<dbReference type="EMBL" id="CP115450">
    <property type="protein sequence ID" value="WBP90023.1"/>
    <property type="molecule type" value="Genomic_DNA"/>
</dbReference>
<evidence type="ECO:0000313" key="2">
    <source>
        <dbReference type="EMBL" id="WBP90023.1"/>
    </source>
</evidence>
<dbReference type="InterPro" id="IPR037401">
    <property type="entry name" value="SnoaL-like"/>
</dbReference>
<keyword evidence="3" id="KW-1185">Reference proteome</keyword>
<evidence type="ECO:0000313" key="3">
    <source>
        <dbReference type="Proteomes" id="UP001212821"/>
    </source>
</evidence>
<dbReference type="InterPro" id="IPR032710">
    <property type="entry name" value="NTF2-like_dom_sf"/>
</dbReference>
<proteinExistence type="predicted"/>
<dbReference type="SUPFAM" id="SSF54427">
    <property type="entry name" value="NTF2-like"/>
    <property type="match status" value="1"/>
</dbReference>
<gene>
    <name evidence="2" type="ORF">O1G21_32035</name>
</gene>
<organism evidence="2 3">
    <name type="scientific">Kitasatospora cathayae</name>
    <dbReference type="NCBI Taxonomy" id="3004092"/>
    <lineage>
        <taxon>Bacteria</taxon>
        <taxon>Bacillati</taxon>
        <taxon>Actinomycetota</taxon>
        <taxon>Actinomycetes</taxon>
        <taxon>Kitasatosporales</taxon>
        <taxon>Streptomycetaceae</taxon>
        <taxon>Kitasatospora</taxon>
    </lineage>
</organism>
<evidence type="ECO:0000259" key="1">
    <source>
        <dbReference type="Pfam" id="PF12680"/>
    </source>
</evidence>
<feature type="domain" description="SnoaL-like" evidence="1">
    <location>
        <begin position="16"/>
        <end position="119"/>
    </location>
</feature>
<sequence length="128" mass="13899">MTDSTGTAAAVGEGVVAAFFDACARDAFDEAVACFAEDGVWIMAEGPEPGTTYRRDRIRDFLVDLVKKREELADQGIGLVFEPAVVVGDRQIIEFTLRNGAGEVIDRGVDLFTLKDGLILVKDVFRKA</sequence>
<accession>A0ABY7QBF4</accession>
<dbReference type="Gene3D" id="3.10.450.50">
    <property type="match status" value="1"/>
</dbReference>
<name>A0ABY7QBF4_9ACTN</name>
<dbReference type="RefSeq" id="WP_270148563.1">
    <property type="nucleotide sequence ID" value="NZ_CP115450.1"/>
</dbReference>
<protein>
    <submittedName>
        <fullName evidence="2">Nuclear transport factor 2 family protein</fullName>
    </submittedName>
</protein>
<reference evidence="3" key="1">
    <citation type="submission" date="2022-12" db="EMBL/GenBank/DDBJ databases">
        <authorList>
            <person name="Mo P."/>
        </authorList>
    </citation>
    <scope>NUCLEOTIDE SEQUENCE [LARGE SCALE GENOMIC DNA]</scope>
    <source>
        <strain evidence="3">HUAS 3-15</strain>
    </source>
</reference>
<dbReference type="Pfam" id="PF12680">
    <property type="entry name" value="SnoaL_2"/>
    <property type="match status" value="1"/>
</dbReference>
<dbReference type="Proteomes" id="UP001212821">
    <property type="component" value="Chromosome"/>
</dbReference>